<reference evidence="1 2" key="1">
    <citation type="journal article" date="2022" name="Genome Biol. Evol.">
        <title>The Spruce Budworm Genome: Reconstructing the Evolutionary History of Antifreeze Proteins.</title>
        <authorList>
            <person name="Beliveau C."/>
            <person name="Gagne P."/>
            <person name="Picq S."/>
            <person name="Vernygora O."/>
            <person name="Keeling C.I."/>
            <person name="Pinkney K."/>
            <person name="Doucet D."/>
            <person name="Wen F."/>
            <person name="Johnston J.S."/>
            <person name="Maaroufi H."/>
            <person name="Boyle B."/>
            <person name="Laroche J."/>
            <person name="Dewar K."/>
            <person name="Juretic N."/>
            <person name="Blackburn G."/>
            <person name="Nisole A."/>
            <person name="Brunet B."/>
            <person name="Brandao M."/>
            <person name="Lumley L."/>
            <person name="Duan J."/>
            <person name="Quan G."/>
            <person name="Lucarotti C.J."/>
            <person name="Roe A.D."/>
            <person name="Sperling F.A.H."/>
            <person name="Levesque R.C."/>
            <person name="Cusson M."/>
        </authorList>
    </citation>
    <scope>NUCLEOTIDE SEQUENCE [LARGE SCALE GENOMIC DNA]</scope>
    <source>
        <strain evidence="1">Glfc:IPQL:Cfum</strain>
    </source>
</reference>
<keyword evidence="2" id="KW-1185">Reference proteome</keyword>
<evidence type="ECO:0000313" key="2">
    <source>
        <dbReference type="Proteomes" id="UP001064048"/>
    </source>
</evidence>
<gene>
    <name evidence="1" type="ORF">MSG28_002907</name>
</gene>
<evidence type="ECO:0000313" key="1">
    <source>
        <dbReference type="EMBL" id="KAI8424382.1"/>
    </source>
</evidence>
<sequence>MGNRITFLLHTALLLGFCSVTLAVTAEEATAKYSEALSAAQDVGEYFFNLFLKCISSTMPVQQFLFDDLQTFVNFPAKTTVGFAPKFTTNRKFFANLISTPAFKEILAKDEIELRKNLVKKLQFCDSAVMNQDLLRDLYDREVDQAKQ</sequence>
<proteinExistence type="predicted"/>
<dbReference type="Proteomes" id="UP001064048">
    <property type="component" value="Chromosome 4"/>
</dbReference>
<comment type="caution">
    <text evidence="1">The sequence shown here is derived from an EMBL/GenBank/DDBJ whole genome shotgun (WGS) entry which is preliminary data.</text>
</comment>
<organism evidence="1 2">
    <name type="scientific">Choristoneura fumiferana</name>
    <name type="common">Spruce budworm moth</name>
    <name type="synonym">Archips fumiferana</name>
    <dbReference type="NCBI Taxonomy" id="7141"/>
    <lineage>
        <taxon>Eukaryota</taxon>
        <taxon>Metazoa</taxon>
        <taxon>Ecdysozoa</taxon>
        <taxon>Arthropoda</taxon>
        <taxon>Hexapoda</taxon>
        <taxon>Insecta</taxon>
        <taxon>Pterygota</taxon>
        <taxon>Neoptera</taxon>
        <taxon>Endopterygota</taxon>
        <taxon>Lepidoptera</taxon>
        <taxon>Glossata</taxon>
        <taxon>Ditrysia</taxon>
        <taxon>Tortricoidea</taxon>
        <taxon>Tortricidae</taxon>
        <taxon>Tortricinae</taxon>
        <taxon>Choristoneura</taxon>
    </lineage>
</organism>
<name>A0ACC0JJV3_CHOFU</name>
<protein>
    <submittedName>
        <fullName evidence="1">Uncharacterized protein</fullName>
    </submittedName>
</protein>
<dbReference type="EMBL" id="CM046104">
    <property type="protein sequence ID" value="KAI8424382.1"/>
    <property type="molecule type" value="Genomic_DNA"/>
</dbReference>
<accession>A0ACC0JJV3</accession>